<dbReference type="EMBL" id="MU864949">
    <property type="protein sequence ID" value="KAK4464320.1"/>
    <property type="molecule type" value="Genomic_DNA"/>
</dbReference>
<evidence type="ECO:0000256" key="1">
    <source>
        <dbReference type="SAM" id="MobiDB-lite"/>
    </source>
</evidence>
<protein>
    <submittedName>
        <fullName evidence="2">Uncharacterized protein</fullName>
    </submittedName>
</protein>
<evidence type="ECO:0000313" key="2">
    <source>
        <dbReference type="EMBL" id="KAK4464320.1"/>
    </source>
</evidence>
<feature type="compositionally biased region" description="Low complexity" evidence="1">
    <location>
        <begin position="494"/>
        <end position="505"/>
    </location>
</feature>
<accession>A0AAV9HTT0</accession>
<keyword evidence="3" id="KW-1185">Reference proteome</keyword>
<evidence type="ECO:0000313" key="3">
    <source>
        <dbReference type="Proteomes" id="UP001321749"/>
    </source>
</evidence>
<comment type="caution">
    <text evidence="2">The sequence shown here is derived from an EMBL/GenBank/DDBJ whole genome shotgun (WGS) entry which is preliminary data.</text>
</comment>
<feature type="compositionally biased region" description="Polar residues" evidence="1">
    <location>
        <begin position="506"/>
        <end position="518"/>
    </location>
</feature>
<proteinExistence type="predicted"/>
<reference evidence="2" key="2">
    <citation type="submission" date="2023-06" db="EMBL/GenBank/DDBJ databases">
        <authorList>
            <consortium name="Lawrence Berkeley National Laboratory"/>
            <person name="Mondo S.J."/>
            <person name="Hensen N."/>
            <person name="Bonometti L."/>
            <person name="Westerberg I."/>
            <person name="Brannstrom I.O."/>
            <person name="Guillou S."/>
            <person name="Cros-Aarteil S."/>
            <person name="Calhoun S."/>
            <person name="Haridas S."/>
            <person name="Kuo A."/>
            <person name="Pangilinan J."/>
            <person name="Riley R."/>
            <person name="Labutti K."/>
            <person name="Andreopoulos B."/>
            <person name="Lipzen A."/>
            <person name="Chen C."/>
            <person name="Yanf M."/>
            <person name="Daum C."/>
            <person name="Ng V."/>
            <person name="Clum A."/>
            <person name="Steindorff A."/>
            <person name="Ohm R."/>
            <person name="Martin F."/>
            <person name="Silar P."/>
            <person name="Natvig D."/>
            <person name="Lalanne C."/>
            <person name="Gautier V."/>
            <person name="Ament-Velasquez S.L."/>
            <person name="Kruys A."/>
            <person name="Hutchinson M.I."/>
            <person name="Powell A.J."/>
            <person name="Barry K."/>
            <person name="Miller A.N."/>
            <person name="Grigoriev I.V."/>
            <person name="Debuchy R."/>
            <person name="Gladieux P."/>
            <person name="Thoren M.H."/>
            <person name="Johannesson H."/>
        </authorList>
    </citation>
    <scope>NUCLEOTIDE SEQUENCE</scope>
    <source>
        <strain evidence="2">PSN324</strain>
    </source>
</reference>
<organism evidence="2 3">
    <name type="scientific">Cladorrhinum samala</name>
    <dbReference type="NCBI Taxonomy" id="585594"/>
    <lineage>
        <taxon>Eukaryota</taxon>
        <taxon>Fungi</taxon>
        <taxon>Dikarya</taxon>
        <taxon>Ascomycota</taxon>
        <taxon>Pezizomycotina</taxon>
        <taxon>Sordariomycetes</taxon>
        <taxon>Sordariomycetidae</taxon>
        <taxon>Sordariales</taxon>
        <taxon>Podosporaceae</taxon>
        <taxon>Cladorrhinum</taxon>
    </lineage>
</organism>
<sequence length="580" mass="65113">MPRPSKHTSAIEPIMLWGFCFSTQAKQNFNTAWGAAWLTNQYTDERHDMWRSIDRDDISKMREIKYGNNIAVLFGALLECRSFWGQDGFWQGIARGFNTNATILRCTVEILTDARKIQRGKPSKEISDTARAADRWIGFLDSNSARLARPSRADARGSDLAFAADAYFRSQEKRWVNAAWVPIHLKGDGHHQIVRAPTPIKSEPGSANDASGPHLRSIRKRSPSPAVQTFDSRSPKLRRISHVSGLSGESLPPTGPRAQREYEYAAHKPEPDSHQRAVEARKRDAEAEWARQEGREMERERERERDKGRHPFHINAQHGQDPKQPPKHVNGEAIPKSHEEHKQLDRVSILEKELAETKAKLFEATAANSSNQISSQADAVTNAVATMMESMHDIVDGLSSLQDEVSSLQTWKKDQPAQAATDTAKLETLLVQPLSAISESIKSLQSQVSELKENRVKQEPRTPPPLFNGAEIKALIQQQSSQITALSRDMANVQQRLSQQHQQQQASNSRHGTPAPQSLQQAILNAERDLSRHYSTVSDFYHRLDISKSSRATTERTAEFLAILQHSVDSARMMSGSPHP</sequence>
<reference evidence="2" key="1">
    <citation type="journal article" date="2023" name="Mol. Phylogenet. Evol.">
        <title>Genome-scale phylogeny and comparative genomics of the fungal order Sordariales.</title>
        <authorList>
            <person name="Hensen N."/>
            <person name="Bonometti L."/>
            <person name="Westerberg I."/>
            <person name="Brannstrom I.O."/>
            <person name="Guillou S."/>
            <person name="Cros-Aarteil S."/>
            <person name="Calhoun S."/>
            <person name="Haridas S."/>
            <person name="Kuo A."/>
            <person name="Mondo S."/>
            <person name="Pangilinan J."/>
            <person name="Riley R."/>
            <person name="LaButti K."/>
            <person name="Andreopoulos B."/>
            <person name="Lipzen A."/>
            <person name="Chen C."/>
            <person name="Yan M."/>
            <person name="Daum C."/>
            <person name="Ng V."/>
            <person name="Clum A."/>
            <person name="Steindorff A."/>
            <person name="Ohm R.A."/>
            <person name="Martin F."/>
            <person name="Silar P."/>
            <person name="Natvig D.O."/>
            <person name="Lalanne C."/>
            <person name="Gautier V."/>
            <person name="Ament-Velasquez S.L."/>
            <person name="Kruys A."/>
            <person name="Hutchinson M.I."/>
            <person name="Powell A.J."/>
            <person name="Barry K."/>
            <person name="Miller A.N."/>
            <person name="Grigoriev I.V."/>
            <person name="Debuchy R."/>
            <person name="Gladieux P."/>
            <person name="Hiltunen Thoren M."/>
            <person name="Johannesson H."/>
        </authorList>
    </citation>
    <scope>NUCLEOTIDE SEQUENCE</scope>
    <source>
        <strain evidence="2">PSN324</strain>
    </source>
</reference>
<feature type="region of interest" description="Disordered" evidence="1">
    <location>
        <begin position="492"/>
        <end position="518"/>
    </location>
</feature>
<name>A0AAV9HTT0_9PEZI</name>
<dbReference type="Proteomes" id="UP001321749">
    <property type="component" value="Unassembled WGS sequence"/>
</dbReference>
<dbReference type="AlphaFoldDB" id="A0AAV9HTT0"/>
<gene>
    <name evidence="2" type="ORF">QBC42DRAFT_295137</name>
</gene>
<feature type="compositionally biased region" description="Basic and acidic residues" evidence="1">
    <location>
        <begin position="258"/>
        <end position="309"/>
    </location>
</feature>
<feature type="region of interest" description="Disordered" evidence="1">
    <location>
        <begin position="195"/>
        <end position="332"/>
    </location>
</feature>